<keyword evidence="2" id="KW-1185">Reference proteome</keyword>
<sequence>MKVSSGLTQGRNMSDSVVERWICTMPGSLHVTEAVEAFAGVTGESSDQHISLSRSWQTRDTIWLNQLSPFSKSEKFNSLSSGIVAYNRVNCDSAEELGKNAVRGIVGISFANVTLKRKLQVFTLAAMGKTITIDKDPVVVNPNQLFHCITCVVRIADDLEDCLQYELAPYPQSLSDDVGLQVGTKSKIIQVIDTMCKISSKLPENPSYVLNGGDLLHRVHWPCPATYGEVYNTYFDYINQNCGRNVIVVFDGYEQSTKDAVHMRRAVGKSAAKVDVTLSNAMTIAQEQFLSNVDNKQSFLKPLTTEFKKVKFAVFQAPSDVDVLVVETAKTEAESGRSAVVVGTNSDLLVLIAALTQPQCAVYMLVPGNSTTARKVYCSRELHKGFGNMMKHLLFLHTFMRCNTTSALYKRASTS</sequence>
<proteinExistence type="predicted"/>
<name>A0ABQ9GYL9_9NEOP</name>
<dbReference type="InterPro" id="IPR029060">
    <property type="entry name" value="PIN-like_dom_sf"/>
</dbReference>
<accession>A0ABQ9GYL9</accession>
<gene>
    <name evidence="1" type="ORF">PR048_021593</name>
</gene>
<dbReference type="Proteomes" id="UP001159363">
    <property type="component" value="Chromosome 7"/>
</dbReference>
<organism evidence="1 2">
    <name type="scientific">Dryococelus australis</name>
    <dbReference type="NCBI Taxonomy" id="614101"/>
    <lineage>
        <taxon>Eukaryota</taxon>
        <taxon>Metazoa</taxon>
        <taxon>Ecdysozoa</taxon>
        <taxon>Arthropoda</taxon>
        <taxon>Hexapoda</taxon>
        <taxon>Insecta</taxon>
        <taxon>Pterygota</taxon>
        <taxon>Neoptera</taxon>
        <taxon>Polyneoptera</taxon>
        <taxon>Phasmatodea</taxon>
        <taxon>Verophasmatodea</taxon>
        <taxon>Anareolatae</taxon>
        <taxon>Phasmatidae</taxon>
        <taxon>Eurycanthinae</taxon>
        <taxon>Dryococelus</taxon>
    </lineage>
</organism>
<dbReference type="Gene3D" id="3.40.50.1010">
    <property type="entry name" value="5'-nuclease"/>
    <property type="match status" value="1"/>
</dbReference>
<reference evidence="1 2" key="1">
    <citation type="submission" date="2023-02" db="EMBL/GenBank/DDBJ databases">
        <title>LHISI_Scaffold_Assembly.</title>
        <authorList>
            <person name="Stuart O.P."/>
            <person name="Cleave R."/>
            <person name="Magrath M.J.L."/>
            <person name="Mikheyev A.S."/>
        </authorList>
    </citation>
    <scope>NUCLEOTIDE SEQUENCE [LARGE SCALE GENOMIC DNA]</scope>
    <source>
        <strain evidence="1">Daus_M_001</strain>
        <tissue evidence="1">Leg muscle</tissue>
    </source>
</reference>
<comment type="caution">
    <text evidence="1">The sequence shown here is derived from an EMBL/GenBank/DDBJ whole genome shotgun (WGS) entry which is preliminary data.</text>
</comment>
<protein>
    <submittedName>
        <fullName evidence="1">Uncharacterized protein</fullName>
    </submittedName>
</protein>
<evidence type="ECO:0000313" key="1">
    <source>
        <dbReference type="EMBL" id="KAJ8877140.1"/>
    </source>
</evidence>
<evidence type="ECO:0000313" key="2">
    <source>
        <dbReference type="Proteomes" id="UP001159363"/>
    </source>
</evidence>
<dbReference type="EMBL" id="JARBHB010000008">
    <property type="protein sequence ID" value="KAJ8877140.1"/>
    <property type="molecule type" value="Genomic_DNA"/>
</dbReference>
<dbReference type="SUPFAM" id="SSF88723">
    <property type="entry name" value="PIN domain-like"/>
    <property type="match status" value="1"/>
</dbReference>